<evidence type="ECO:0000259" key="2">
    <source>
        <dbReference type="Pfam" id="PF18545"/>
    </source>
</evidence>
<name>A0AAV3UMX1_9EURY</name>
<keyword evidence="4" id="KW-1185">Reference proteome</keyword>
<sequence length="101" mass="11163">MNSDMAENENVHQSPEKTVIHTELTPTEDGDPQVTVAEVVAELEGKNTTELTPVYEAIDHFVSNLFSSPPPATAQAEIEFTYEGYRITIHQDGTATFRKIA</sequence>
<evidence type="ECO:0000313" key="4">
    <source>
        <dbReference type="Proteomes" id="UP001501729"/>
    </source>
</evidence>
<feature type="domain" description="Halobacterial output" evidence="2">
    <location>
        <begin position="31"/>
        <end position="97"/>
    </location>
</feature>
<organism evidence="3 4">
    <name type="scientific">Haladaptatus pallidirubidus</name>
    <dbReference type="NCBI Taxonomy" id="1008152"/>
    <lineage>
        <taxon>Archaea</taxon>
        <taxon>Methanobacteriati</taxon>
        <taxon>Methanobacteriota</taxon>
        <taxon>Stenosarchaea group</taxon>
        <taxon>Halobacteria</taxon>
        <taxon>Halobacteriales</taxon>
        <taxon>Haladaptataceae</taxon>
        <taxon>Haladaptatus</taxon>
    </lineage>
</organism>
<proteinExistence type="predicted"/>
<feature type="region of interest" description="Disordered" evidence="1">
    <location>
        <begin position="1"/>
        <end position="31"/>
    </location>
</feature>
<accession>A0AAV3UMX1</accession>
<protein>
    <recommendedName>
        <fullName evidence="2">Halobacterial output domain-containing protein</fullName>
    </recommendedName>
</protein>
<reference evidence="3 4" key="1">
    <citation type="journal article" date="2019" name="Int. J. Syst. Evol. Microbiol.">
        <title>The Global Catalogue of Microorganisms (GCM) 10K type strain sequencing project: providing services to taxonomists for standard genome sequencing and annotation.</title>
        <authorList>
            <consortium name="The Broad Institute Genomics Platform"/>
            <consortium name="The Broad Institute Genome Sequencing Center for Infectious Disease"/>
            <person name="Wu L."/>
            <person name="Ma J."/>
        </authorList>
    </citation>
    <scope>NUCLEOTIDE SEQUENCE [LARGE SCALE GENOMIC DNA]</scope>
    <source>
        <strain evidence="3 4">JCM 17504</strain>
    </source>
</reference>
<evidence type="ECO:0000256" key="1">
    <source>
        <dbReference type="SAM" id="MobiDB-lite"/>
    </source>
</evidence>
<dbReference type="Pfam" id="PF18545">
    <property type="entry name" value="HalOD1"/>
    <property type="match status" value="1"/>
</dbReference>
<evidence type="ECO:0000313" key="3">
    <source>
        <dbReference type="EMBL" id="GAA5059113.1"/>
    </source>
</evidence>
<gene>
    <name evidence="3" type="ORF">GCM10025751_42850</name>
</gene>
<comment type="caution">
    <text evidence="3">The sequence shown here is derived from an EMBL/GenBank/DDBJ whole genome shotgun (WGS) entry which is preliminary data.</text>
</comment>
<dbReference type="EMBL" id="BAABKX010000016">
    <property type="protein sequence ID" value="GAA5059113.1"/>
    <property type="molecule type" value="Genomic_DNA"/>
</dbReference>
<dbReference type="AlphaFoldDB" id="A0AAV3UMX1"/>
<dbReference type="InterPro" id="IPR040624">
    <property type="entry name" value="HalOD1"/>
</dbReference>
<dbReference type="Proteomes" id="UP001501729">
    <property type="component" value="Unassembled WGS sequence"/>
</dbReference>